<feature type="non-terminal residue" evidence="5">
    <location>
        <position position="1"/>
    </location>
</feature>
<evidence type="ECO:0000256" key="2">
    <source>
        <dbReference type="ARBA" id="ARBA00022723"/>
    </source>
</evidence>
<dbReference type="AlphaFoldDB" id="A0A1A7X8Y8"/>
<reference evidence="5" key="2">
    <citation type="submission" date="2016-06" db="EMBL/GenBank/DDBJ databases">
        <title>The genome of a short-lived fish provides insights into sex chromosome evolution and the genetic control of aging.</title>
        <authorList>
            <person name="Reichwald K."/>
            <person name="Felder M."/>
            <person name="Petzold A."/>
            <person name="Koch P."/>
            <person name="Groth M."/>
            <person name="Platzer M."/>
        </authorList>
    </citation>
    <scope>NUCLEOTIDE SEQUENCE</scope>
    <source>
        <tissue evidence="5">Brain</tissue>
    </source>
</reference>
<feature type="compositionally biased region" description="Polar residues" evidence="3">
    <location>
        <begin position="35"/>
        <end position="44"/>
    </location>
</feature>
<gene>
    <name evidence="5" type="primary">BX088696.1</name>
</gene>
<dbReference type="EMBL" id="HADW01012965">
    <property type="protein sequence ID" value="SBP14365.1"/>
    <property type="molecule type" value="Transcribed_RNA"/>
</dbReference>
<dbReference type="Pfam" id="PF13359">
    <property type="entry name" value="DDE_Tnp_4"/>
    <property type="match status" value="1"/>
</dbReference>
<protein>
    <recommendedName>
        <fullName evidence="4">DDE Tnp4 domain-containing protein</fullName>
    </recommendedName>
</protein>
<evidence type="ECO:0000313" key="5">
    <source>
        <dbReference type="EMBL" id="SBP14365.1"/>
    </source>
</evidence>
<dbReference type="GO" id="GO:0046872">
    <property type="term" value="F:metal ion binding"/>
    <property type="evidence" value="ECO:0007669"/>
    <property type="project" value="UniProtKB-KW"/>
</dbReference>
<organism evidence="5">
    <name type="scientific">Iconisemion striatum</name>
    <dbReference type="NCBI Taxonomy" id="60296"/>
    <lineage>
        <taxon>Eukaryota</taxon>
        <taxon>Metazoa</taxon>
        <taxon>Chordata</taxon>
        <taxon>Craniata</taxon>
        <taxon>Vertebrata</taxon>
        <taxon>Euteleostomi</taxon>
        <taxon>Actinopterygii</taxon>
        <taxon>Neopterygii</taxon>
        <taxon>Teleostei</taxon>
        <taxon>Neoteleostei</taxon>
        <taxon>Acanthomorphata</taxon>
        <taxon>Ovalentaria</taxon>
        <taxon>Atherinomorphae</taxon>
        <taxon>Cyprinodontiformes</taxon>
        <taxon>Nothobranchiidae</taxon>
        <taxon>Iconisemion</taxon>
    </lineage>
</organism>
<evidence type="ECO:0000256" key="1">
    <source>
        <dbReference type="ARBA" id="ARBA00001968"/>
    </source>
</evidence>
<accession>A0A1A7X8Y8</accession>
<feature type="region of interest" description="Disordered" evidence="3">
    <location>
        <begin position="26"/>
        <end position="56"/>
    </location>
</feature>
<comment type="cofactor">
    <cofactor evidence="1">
        <name>a divalent metal cation</name>
        <dbReference type="ChEBI" id="CHEBI:60240"/>
    </cofactor>
</comment>
<feature type="domain" description="DDE Tnp4" evidence="4">
    <location>
        <begin position="95"/>
        <end position="195"/>
    </location>
</feature>
<keyword evidence="2" id="KW-0479">Metal-binding</keyword>
<evidence type="ECO:0000259" key="4">
    <source>
        <dbReference type="Pfam" id="PF13359"/>
    </source>
</evidence>
<sequence length="203" mass="21906">KMHGGSAKVQVSAGYPIERVDCRKVWGKNRPENGSKPQIITRSTGARDGEPEQSAPSSSLLLNICVVCCSGQRSPRYSGVCGISQIVWVVWMENVIIKAPPNAGSDFLNYKGTHSLVLMAVCDANYRFSMVDIGAYGRESDGGGFQECMFGTSLLHGTLDIPPPANLPGSTITVPHILLGNAAFPLHQNLMRPFPGMLLRCDM</sequence>
<feature type="non-terminal residue" evidence="5">
    <location>
        <position position="203"/>
    </location>
</feature>
<proteinExistence type="predicted"/>
<evidence type="ECO:0000256" key="3">
    <source>
        <dbReference type="SAM" id="MobiDB-lite"/>
    </source>
</evidence>
<name>A0A1A7X8Y8_9TELE</name>
<dbReference type="InterPro" id="IPR027806">
    <property type="entry name" value="HARBI1_dom"/>
</dbReference>
<reference evidence="5" key="1">
    <citation type="submission" date="2016-05" db="EMBL/GenBank/DDBJ databases">
        <authorList>
            <person name="Lavstsen T."/>
            <person name="Jespersen J.S."/>
        </authorList>
    </citation>
    <scope>NUCLEOTIDE SEQUENCE</scope>
    <source>
        <tissue evidence="5">Brain</tissue>
    </source>
</reference>